<accession>A0A2V3IZI8</accession>
<dbReference type="Proteomes" id="UP000247409">
    <property type="component" value="Unassembled WGS sequence"/>
</dbReference>
<comment type="caution">
    <text evidence="6">The sequence shown here is derived from an EMBL/GenBank/DDBJ whole genome shotgun (WGS) entry which is preliminary data.</text>
</comment>
<gene>
    <name evidence="6" type="ORF">BWQ96_03174</name>
</gene>
<dbReference type="STRING" id="448386.A0A2V3IZI8"/>
<dbReference type="Gene3D" id="3.30.420.40">
    <property type="match status" value="1"/>
</dbReference>
<evidence type="ECO:0000256" key="5">
    <source>
        <dbReference type="SAM" id="Phobius"/>
    </source>
</evidence>
<evidence type="ECO:0000313" key="7">
    <source>
        <dbReference type="Proteomes" id="UP000247409"/>
    </source>
</evidence>
<keyword evidence="4" id="KW-0547">Nucleotide-binding</keyword>
<dbReference type="InterPro" id="IPR000407">
    <property type="entry name" value="GDA1_CD39_NTPase"/>
</dbReference>
<reference evidence="6 7" key="1">
    <citation type="journal article" date="2018" name="Mol. Biol. Evol.">
        <title>Analysis of the draft genome of the red seaweed Gracilariopsis chorda provides insights into genome size evolution in Rhodophyta.</title>
        <authorList>
            <person name="Lee J."/>
            <person name="Yang E.C."/>
            <person name="Graf L."/>
            <person name="Yang J.H."/>
            <person name="Qiu H."/>
            <person name="Zel Zion U."/>
            <person name="Chan C.X."/>
            <person name="Stephens T.G."/>
            <person name="Weber A.P.M."/>
            <person name="Boo G.H."/>
            <person name="Boo S.M."/>
            <person name="Kim K.M."/>
            <person name="Shin Y."/>
            <person name="Jung M."/>
            <person name="Lee S.J."/>
            <person name="Yim H.S."/>
            <person name="Lee J.H."/>
            <person name="Bhattacharya D."/>
            <person name="Yoon H.S."/>
        </authorList>
    </citation>
    <scope>NUCLEOTIDE SEQUENCE [LARGE SCALE GENOMIC DNA]</scope>
    <source>
        <strain evidence="6 7">SKKU-2015</strain>
        <tissue evidence="6">Whole body</tissue>
    </source>
</reference>
<keyword evidence="5" id="KW-0812">Transmembrane</keyword>
<dbReference type="OrthoDB" id="6372431at2759"/>
<name>A0A2V3IZI8_9FLOR</name>
<evidence type="ECO:0000256" key="1">
    <source>
        <dbReference type="ARBA" id="ARBA00009283"/>
    </source>
</evidence>
<dbReference type="PANTHER" id="PTHR11782:SF127">
    <property type="entry name" value="NTPASE, ISOFORM F"/>
    <property type="match status" value="1"/>
</dbReference>
<keyword evidence="5" id="KW-0472">Membrane</keyword>
<proteinExistence type="inferred from homology"/>
<sequence length="447" mass="48593">MATKFAATYDPYGRQTMFNANSTRGRLVKLVAAVVVTIITISALRSVYTPSDNVYGLMIDAGSTGSRIHTFTFQKHPKTSKLEVLTEDFHAIKPGLSAYKDNVANAAMSLEPLIQRAKARVPMSAQAHTPVVLRATAGLRMVGEEVANSILGEVRNYLKSSGFRFDDDSWASILSGNEEGVYSWITVNYLLDRGPHNTVGTLEMGGGSSQVAYVPRDRTLNSGSANCSTTEEGLDFKGEKLSLYTTSHLGFGLQKARALSLNMFKDKDLLSDNPCVNSGAPQDIAIPFEEDQTITVSGKGDYAACRRLLDENLMDPSMGKCDCDVCTYHGSAQPPPIPEYVAIAFYLGRTVAIGMQTPLTVKDIRLKGEEVCSMTVEEVKAQYPEVPSGDATDLCLDLAYIALHLEHGHGITENSGASLMVMEKINDFELGWCLGAMQQTMEKLALK</sequence>
<feature type="binding site" evidence="4">
    <location>
        <begin position="206"/>
        <end position="210"/>
    </location>
    <ligand>
        <name>ATP</name>
        <dbReference type="ChEBI" id="CHEBI:30616"/>
    </ligand>
</feature>
<keyword evidence="5" id="KW-1133">Transmembrane helix</keyword>
<dbReference type="EMBL" id="NBIV01000029">
    <property type="protein sequence ID" value="PXF47097.1"/>
    <property type="molecule type" value="Genomic_DNA"/>
</dbReference>
<evidence type="ECO:0000313" key="6">
    <source>
        <dbReference type="EMBL" id="PXF47097.1"/>
    </source>
</evidence>
<feature type="active site" description="Proton acceptor" evidence="3">
    <location>
        <position position="179"/>
    </location>
</feature>
<dbReference type="GO" id="GO:0005524">
    <property type="term" value="F:ATP binding"/>
    <property type="evidence" value="ECO:0007669"/>
    <property type="project" value="UniProtKB-KW"/>
</dbReference>
<dbReference type="Gene3D" id="3.30.420.150">
    <property type="entry name" value="Exopolyphosphatase. Domain 2"/>
    <property type="match status" value="1"/>
</dbReference>
<dbReference type="Pfam" id="PF01150">
    <property type="entry name" value="GDA1_CD39"/>
    <property type="match status" value="1"/>
</dbReference>
<organism evidence="6 7">
    <name type="scientific">Gracilariopsis chorda</name>
    <dbReference type="NCBI Taxonomy" id="448386"/>
    <lineage>
        <taxon>Eukaryota</taxon>
        <taxon>Rhodophyta</taxon>
        <taxon>Florideophyceae</taxon>
        <taxon>Rhodymeniophycidae</taxon>
        <taxon>Gracilariales</taxon>
        <taxon>Gracilariaceae</taxon>
        <taxon>Gracilariopsis</taxon>
    </lineage>
</organism>
<evidence type="ECO:0000256" key="3">
    <source>
        <dbReference type="PIRSR" id="PIRSR600407-1"/>
    </source>
</evidence>
<dbReference type="AlphaFoldDB" id="A0A2V3IZI8"/>
<keyword evidence="2" id="KW-0378">Hydrolase</keyword>
<keyword evidence="7" id="KW-1185">Reference proteome</keyword>
<dbReference type="PANTHER" id="PTHR11782">
    <property type="entry name" value="ADENOSINE/GUANOSINE DIPHOSPHATASE"/>
    <property type="match status" value="1"/>
</dbReference>
<protein>
    <submittedName>
        <fullName evidence="6">Guanosine-diphosphatase</fullName>
    </submittedName>
</protein>
<dbReference type="PROSITE" id="PS01238">
    <property type="entry name" value="GDA1_CD39_NTPASE"/>
    <property type="match status" value="1"/>
</dbReference>
<keyword evidence="4" id="KW-0067">ATP-binding</keyword>
<comment type="similarity">
    <text evidence="1">Belongs to the GDA1/CD39 NTPase family.</text>
</comment>
<feature type="transmembrane region" description="Helical" evidence="5">
    <location>
        <begin position="27"/>
        <end position="48"/>
    </location>
</feature>
<dbReference type="GO" id="GO:0016787">
    <property type="term" value="F:hydrolase activity"/>
    <property type="evidence" value="ECO:0007669"/>
    <property type="project" value="UniProtKB-KW"/>
</dbReference>
<evidence type="ECO:0000256" key="2">
    <source>
        <dbReference type="ARBA" id="ARBA00022801"/>
    </source>
</evidence>
<evidence type="ECO:0000256" key="4">
    <source>
        <dbReference type="PIRSR" id="PIRSR600407-2"/>
    </source>
</evidence>